<name>A0A3L7AE01_9HYPH</name>
<sequence>MSEDPYPLTRRQRLSQDWNPLWAQFEALDPEFLEAYLAFRSVPHRNGPLPQKTKELIMIAINAATTHLYGPGVRRHIQNAIREGATREEILETIQLTTVMGIHSCNLAVPILMEEFARAEAARGVDEAG</sequence>
<comment type="caution">
    <text evidence="2">The sequence shown here is derived from an EMBL/GenBank/DDBJ whole genome shotgun (WGS) entry which is preliminary data.</text>
</comment>
<dbReference type="PANTHER" id="PTHR33930">
    <property type="entry name" value="ALKYL HYDROPEROXIDE REDUCTASE AHPD"/>
    <property type="match status" value="1"/>
</dbReference>
<keyword evidence="3" id="KW-1185">Reference proteome</keyword>
<dbReference type="OrthoDB" id="3824300at2"/>
<dbReference type="RefSeq" id="WP_121623660.1">
    <property type="nucleotide sequence ID" value="NZ_JACIIW010000009.1"/>
</dbReference>
<dbReference type="Gene3D" id="1.20.1290.10">
    <property type="entry name" value="AhpD-like"/>
    <property type="match status" value="1"/>
</dbReference>
<proteinExistence type="predicted"/>
<dbReference type="Pfam" id="PF02627">
    <property type="entry name" value="CMD"/>
    <property type="match status" value="1"/>
</dbReference>
<evidence type="ECO:0000259" key="1">
    <source>
        <dbReference type="Pfam" id="PF02627"/>
    </source>
</evidence>
<dbReference type="InterPro" id="IPR003779">
    <property type="entry name" value="CMD-like"/>
</dbReference>
<dbReference type="GO" id="GO:0051920">
    <property type="term" value="F:peroxiredoxin activity"/>
    <property type="evidence" value="ECO:0007669"/>
    <property type="project" value="InterPro"/>
</dbReference>
<dbReference type="InterPro" id="IPR029032">
    <property type="entry name" value="AhpD-like"/>
</dbReference>
<reference evidence="2 3" key="1">
    <citation type="submission" date="2018-10" db="EMBL/GenBank/DDBJ databases">
        <title>Xanthobacter tagetidis genome sequencing and assembly.</title>
        <authorList>
            <person name="Maclea K.S."/>
            <person name="Goen A.E."/>
            <person name="Fatima S.A."/>
        </authorList>
    </citation>
    <scope>NUCLEOTIDE SEQUENCE [LARGE SCALE GENOMIC DNA]</scope>
    <source>
        <strain evidence="2 3">ATCC 700314</strain>
    </source>
</reference>
<organism evidence="2 3">
    <name type="scientific">Xanthobacter tagetidis</name>
    <dbReference type="NCBI Taxonomy" id="60216"/>
    <lineage>
        <taxon>Bacteria</taxon>
        <taxon>Pseudomonadati</taxon>
        <taxon>Pseudomonadota</taxon>
        <taxon>Alphaproteobacteria</taxon>
        <taxon>Hyphomicrobiales</taxon>
        <taxon>Xanthobacteraceae</taxon>
        <taxon>Xanthobacter</taxon>
    </lineage>
</organism>
<gene>
    <name evidence="2" type="ORF">D9R14_12470</name>
</gene>
<accession>A0A3L7AE01</accession>
<dbReference type="PANTHER" id="PTHR33930:SF2">
    <property type="entry name" value="BLR3452 PROTEIN"/>
    <property type="match status" value="1"/>
</dbReference>
<dbReference type="EMBL" id="RCTF01000009">
    <property type="protein sequence ID" value="RLP78194.1"/>
    <property type="molecule type" value="Genomic_DNA"/>
</dbReference>
<dbReference type="Proteomes" id="UP000269692">
    <property type="component" value="Unassembled WGS sequence"/>
</dbReference>
<feature type="domain" description="Carboxymuconolactone decarboxylase-like" evidence="1">
    <location>
        <begin position="30"/>
        <end position="100"/>
    </location>
</feature>
<protein>
    <submittedName>
        <fullName evidence="2">Carboxymuconolactone decarboxylase family protein</fullName>
    </submittedName>
</protein>
<evidence type="ECO:0000313" key="3">
    <source>
        <dbReference type="Proteomes" id="UP000269692"/>
    </source>
</evidence>
<dbReference type="AlphaFoldDB" id="A0A3L7AE01"/>
<dbReference type="SUPFAM" id="SSF69118">
    <property type="entry name" value="AhpD-like"/>
    <property type="match status" value="1"/>
</dbReference>
<evidence type="ECO:0000313" key="2">
    <source>
        <dbReference type="EMBL" id="RLP78194.1"/>
    </source>
</evidence>